<keyword evidence="3" id="KW-0274">FAD</keyword>
<proteinExistence type="predicted"/>
<dbReference type="InterPro" id="IPR036188">
    <property type="entry name" value="FAD/NAD-bd_sf"/>
</dbReference>
<accession>A0ABS5CJD6</accession>
<comment type="caution">
    <text evidence="6">The sequence shown here is derived from an EMBL/GenBank/DDBJ whole genome shotgun (WGS) entry which is preliminary data.</text>
</comment>
<dbReference type="Proteomes" id="UP000673394">
    <property type="component" value="Unassembled WGS sequence"/>
</dbReference>
<dbReference type="SUPFAM" id="SSF51905">
    <property type="entry name" value="FAD/NAD(P)-binding domain"/>
    <property type="match status" value="1"/>
</dbReference>
<gene>
    <name evidence="6" type="ORF">I8J30_25115</name>
</gene>
<comment type="cofactor">
    <cofactor evidence="1">
        <name>FAD</name>
        <dbReference type="ChEBI" id="CHEBI:57692"/>
    </cofactor>
</comment>
<feature type="domain" description="FAD-binding" evidence="5">
    <location>
        <begin position="9"/>
        <end position="170"/>
    </location>
</feature>
<feature type="domain" description="FAD-binding" evidence="5">
    <location>
        <begin position="279"/>
        <end position="346"/>
    </location>
</feature>
<evidence type="ECO:0000313" key="7">
    <source>
        <dbReference type="Proteomes" id="UP000673394"/>
    </source>
</evidence>
<evidence type="ECO:0000256" key="4">
    <source>
        <dbReference type="ARBA" id="ARBA00023002"/>
    </source>
</evidence>
<keyword evidence="6" id="KW-0503">Monooxygenase</keyword>
<name>A0ABS5CJD6_9BACL</name>
<protein>
    <submittedName>
        <fullName evidence="6">FAD-dependent monooxygenase</fullName>
    </submittedName>
</protein>
<dbReference type="PANTHER" id="PTHR46496">
    <property type="match status" value="1"/>
</dbReference>
<dbReference type="Gene3D" id="3.50.50.60">
    <property type="entry name" value="FAD/NAD(P)-binding domain"/>
    <property type="match status" value="1"/>
</dbReference>
<dbReference type="Pfam" id="PF01494">
    <property type="entry name" value="FAD_binding_3"/>
    <property type="match status" value="2"/>
</dbReference>
<keyword evidence="2" id="KW-0285">Flavoprotein</keyword>
<evidence type="ECO:0000313" key="6">
    <source>
        <dbReference type="EMBL" id="MBP3965989.1"/>
    </source>
</evidence>
<dbReference type="PRINTS" id="PR00420">
    <property type="entry name" value="RNGMNOXGNASE"/>
</dbReference>
<evidence type="ECO:0000256" key="3">
    <source>
        <dbReference type="ARBA" id="ARBA00022827"/>
    </source>
</evidence>
<keyword evidence="4" id="KW-0560">Oxidoreductase</keyword>
<organism evidence="6 7">
    <name type="scientific">Paenibacillus lignilyticus</name>
    <dbReference type="NCBI Taxonomy" id="1172615"/>
    <lineage>
        <taxon>Bacteria</taxon>
        <taxon>Bacillati</taxon>
        <taxon>Bacillota</taxon>
        <taxon>Bacilli</taxon>
        <taxon>Bacillales</taxon>
        <taxon>Paenibacillaceae</taxon>
        <taxon>Paenibacillus</taxon>
    </lineage>
</organism>
<sequence>MISMDKRRAIVIGAGIGGLCSALALQQRGWQVAVYDKAAALREAGAGIVLAANAMKALDVLGVGNNVREAGAPVMQADIRTWNGRLITSLPAAKQAAKYGTHSYVIHRAELQSILLQAVMAESPVYTGKQWMRGEQTDDAATAVFDDGMREKAELVIGADGIHSAIREQLFGASPLRYSGYTALRGVCTLANIPIGAASGGGFEALGQGRRFGFSSLGNGRVFWFAAVNAPQGTILPAAERKPALLDLFRGWYKPVVDAIEATDPATILAHDIVDRAPLARWSSGRITLLGDAAHPMLPNLGQGGAQAIEDAVVLARCLQQTEEDVPAALRAYEKERMARAYRVVRISRSMGRMVQLENALLIRFRNAVMAATPGAAYVKRFDPIVGYVVR</sequence>
<evidence type="ECO:0000259" key="5">
    <source>
        <dbReference type="Pfam" id="PF01494"/>
    </source>
</evidence>
<dbReference type="PANTHER" id="PTHR46496:SF1">
    <property type="entry name" value="ZEAXANTHIN EPOXIDASE, CHLOROPLASTIC"/>
    <property type="match status" value="1"/>
</dbReference>
<dbReference type="InterPro" id="IPR002938">
    <property type="entry name" value="FAD-bd"/>
</dbReference>
<evidence type="ECO:0000256" key="2">
    <source>
        <dbReference type="ARBA" id="ARBA00022630"/>
    </source>
</evidence>
<reference evidence="6 7" key="1">
    <citation type="submission" date="2021-04" db="EMBL/GenBank/DDBJ databases">
        <title>Paenibacillus sp. DLE-14 whole genome sequence.</title>
        <authorList>
            <person name="Ham Y.J."/>
        </authorList>
    </citation>
    <scope>NUCLEOTIDE SEQUENCE [LARGE SCALE GENOMIC DNA]</scope>
    <source>
        <strain evidence="6 7">DLE-14</strain>
    </source>
</reference>
<dbReference type="EMBL" id="JAGKSP010000014">
    <property type="protein sequence ID" value="MBP3965989.1"/>
    <property type="molecule type" value="Genomic_DNA"/>
</dbReference>
<dbReference type="GO" id="GO:0004497">
    <property type="term" value="F:monooxygenase activity"/>
    <property type="evidence" value="ECO:0007669"/>
    <property type="project" value="UniProtKB-KW"/>
</dbReference>
<keyword evidence="7" id="KW-1185">Reference proteome</keyword>
<evidence type="ECO:0000256" key="1">
    <source>
        <dbReference type="ARBA" id="ARBA00001974"/>
    </source>
</evidence>